<evidence type="ECO:0000313" key="3">
    <source>
        <dbReference type="EMBL" id="KEF52250.1"/>
    </source>
</evidence>
<dbReference type="STRING" id="1182545.A0A072P9L7"/>
<dbReference type="Pfam" id="PF13561">
    <property type="entry name" value="adh_short_C2"/>
    <property type="match status" value="1"/>
</dbReference>
<dbReference type="AlphaFoldDB" id="A0A072P9L7"/>
<organism evidence="3 4">
    <name type="scientific">Exophiala aquamarina CBS 119918</name>
    <dbReference type="NCBI Taxonomy" id="1182545"/>
    <lineage>
        <taxon>Eukaryota</taxon>
        <taxon>Fungi</taxon>
        <taxon>Dikarya</taxon>
        <taxon>Ascomycota</taxon>
        <taxon>Pezizomycotina</taxon>
        <taxon>Eurotiomycetes</taxon>
        <taxon>Chaetothyriomycetidae</taxon>
        <taxon>Chaetothyriales</taxon>
        <taxon>Herpotrichiellaceae</taxon>
        <taxon>Exophiala</taxon>
    </lineage>
</organism>
<dbReference type="GO" id="GO:0016491">
    <property type="term" value="F:oxidoreductase activity"/>
    <property type="evidence" value="ECO:0007669"/>
    <property type="project" value="UniProtKB-KW"/>
</dbReference>
<protein>
    <recommendedName>
        <fullName evidence="5">3-oxoacyl-[acyl-carrier protein] reductase</fullName>
    </recommendedName>
</protein>
<name>A0A072P9L7_9EURO</name>
<dbReference type="PRINTS" id="PR00081">
    <property type="entry name" value="GDHRDH"/>
</dbReference>
<sequence length="102" mass="10782">MPAYTAAKSAVLDLTGADAVDLPKDSIRVNAVLPGMVGTPATNPSPEMRAWLEANPPQRTPLKRIAAPAEISDVVCFLASYGASDVTVQVGRLTGVSWLDYR</sequence>
<evidence type="ECO:0000256" key="2">
    <source>
        <dbReference type="ARBA" id="ARBA00023002"/>
    </source>
</evidence>
<dbReference type="RefSeq" id="XP_013254840.1">
    <property type="nucleotide sequence ID" value="XM_013399386.1"/>
</dbReference>
<gene>
    <name evidence="3" type="ORF">A1O9_11490</name>
</gene>
<evidence type="ECO:0008006" key="5">
    <source>
        <dbReference type="Google" id="ProtNLM"/>
    </source>
</evidence>
<comment type="caution">
    <text evidence="3">The sequence shown here is derived from an EMBL/GenBank/DDBJ whole genome shotgun (WGS) entry which is preliminary data.</text>
</comment>
<accession>A0A072P9L7</accession>
<dbReference type="Proteomes" id="UP000027920">
    <property type="component" value="Unassembled WGS sequence"/>
</dbReference>
<dbReference type="SUPFAM" id="SSF51735">
    <property type="entry name" value="NAD(P)-binding Rossmann-fold domains"/>
    <property type="match status" value="1"/>
</dbReference>
<keyword evidence="2" id="KW-0560">Oxidoreductase</keyword>
<dbReference type="InterPro" id="IPR002347">
    <property type="entry name" value="SDR_fam"/>
</dbReference>
<dbReference type="PANTHER" id="PTHR24321">
    <property type="entry name" value="DEHYDROGENASES, SHORT CHAIN"/>
    <property type="match status" value="1"/>
</dbReference>
<dbReference type="PANTHER" id="PTHR24321:SF8">
    <property type="entry name" value="ESTRADIOL 17-BETA-DEHYDROGENASE 8-RELATED"/>
    <property type="match status" value="1"/>
</dbReference>
<proteinExistence type="inferred from homology"/>
<dbReference type="EMBL" id="AMGV01000018">
    <property type="protein sequence ID" value="KEF52250.1"/>
    <property type="molecule type" value="Genomic_DNA"/>
</dbReference>
<dbReference type="VEuPathDB" id="FungiDB:A1O9_11490"/>
<comment type="similarity">
    <text evidence="1">Belongs to the short-chain dehydrogenases/reductases (SDR) family.</text>
</comment>
<dbReference type="OrthoDB" id="5840532at2759"/>
<keyword evidence="4" id="KW-1185">Reference proteome</keyword>
<dbReference type="Gene3D" id="3.40.50.720">
    <property type="entry name" value="NAD(P)-binding Rossmann-like Domain"/>
    <property type="match status" value="1"/>
</dbReference>
<reference evidence="3 4" key="1">
    <citation type="submission" date="2013-03" db="EMBL/GenBank/DDBJ databases">
        <title>The Genome Sequence of Exophiala aquamarina CBS 119918.</title>
        <authorList>
            <consortium name="The Broad Institute Genomics Platform"/>
            <person name="Cuomo C."/>
            <person name="de Hoog S."/>
            <person name="Gorbushina A."/>
            <person name="Walker B."/>
            <person name="Young S.K."/>
            <person name="Zeng Q."/>
            <person name="Gargeya S."/>
            <person name="Fitzgerald M."/>
            <person name="Haas B."/>
            <person name="Abouelleil A."/>
            <person name="Allen A.W."/>
            <person name="Alvarado L."/>
            <person name="Arachchi H.M."/>
            <person name="Berlin A.M."/>
            <person name="Chapman S.B."/>
            <person name="Gainer-Dewar J."/>
            <person name="Goldberg J."/>
            <person name="Griggs A."/>
            <person name="Gujja S."/>
            <person name="Hansen M."/>
            <person name="Howarth C."/>
            <person name="Imamovic A."/>
            <person name="Ireland A."/>
            <person name="Larimer J."/>
            <person name="McCowan C."/>
            <person name="Murphy C."/>
            <person name="Pearson M."/>
            <person name="Poon T.W."/>
            <person name="Priest M."/>
            <person name="Roberts A."/>
            <person name="Saif S."/>
            <person name="Shea T."/>
            <person name="Sisk P."/>
            <person name="Sykes S."/>
            <person name="Wortman J."/>
            <person name="Nusbaum C."/>
            <person name="Birren B."/>
        </authorList>
    </citation>
    <scope>NUCLEOTIDE SEQUENCE [LARGE SCALE GENOMIC DNA]</scope>
    <source>
        <strain evidence="3 4">CBS 119918</strain>
    </source>
</reference>
<dbReference type="CDD" id="cd05233">
    <property type="entry name" value="SDR_c"/>
    <property type="match status" value="1"/>
</dbReference>
<dbReference type="InterPro" id="IPR036291">
    <property type="entry name" value="NAD(P)-bd_dom_sf"/>
</dbReference>
<dbReference type="HOGENOM" id="CLU_010194_47_12_1"/>
<evidence type="ECO:0000313" key="4">
    <source>
        <dbReference type="Proteomes" id="UP000027920"/>
    </source>
</evidence>
<dbReference type="GeneID" id="25286388"/>
<evidence type="ECO:0000256" key="1">
    <source>
        <dbReference type="ARBA" id="ARBA00006484"/>
    </source>
</evidence>